<dbReference type="PROSITE" id="PS51257">
    <property type="entry name" value="PROKAR_LIPOPROTEIN"/>
    <property type="match status" value="1"/>
</dbReference>
<sequence>MKKTLLLVGTLLGMSGTGCGAPEDVSPEAEASPIEIDALDNQRVSAAALTTAGCTPYTARSVISNGHDGNVPANTMDGNLGTRWSRSGRGSWVDYDLGSLKQVSGVSVAWHHGNTRTNEFFVSVSPDGYTYTQVYSGKSSGTTTAAETYSFPSVTTRRVRVTFLSNNVNEWASIAEARACASTTSTPTDPAPAPEPTPEPTPDPTPEPQPGTGASVVWVGDFETNSRSQWSHTQMVSADRLAVVPSPARQGRYALKATVRKGDDPINSSGNRNELVRMTREPVNSEYYYRFSTMFDSSFPSAKTWQLFTQWHHEGNSGSPPVEFYVYGEEIRLNIGGNPGTIVWRTPLVRGRWLDFIFHVKWSPDSKVGFVELYLDGKRVLPKRFIATQYKGQLNYLKVGLYRNDTISPVGIVYHDGWTMARKLEDVISPTTVLKVP</sequence>
<proteinExistence type="predicted"/>
<evidence type="ECO:0000256" key="2">
    <source>
        <dbReference type="SAM" id="SignalP"/>
    </source>
</evidence>
<dbReference type="RefSeq" id="WP_095958490.1">
    <property type="nucleotide sequence ID" value="NZ_CP022203.1"/>
</dbReference>
<dbReference type="InterPro" id="IPR000421">
    <property type="entry name" value="FA58C"/>
</dbReference>
<keyword evidence="5" id="KW-1185">Reference proteome</keyword>
<feature type="compositionally biased region" description="Pro residues" evidence="1">
    <location>
        <begin position="189"/>
        <end position="209"/>
    </location>
</feature>
<dbReference type="InterPro" id="IPR025975">
    <property type="entry name" value="Polysacc_lyase"/>
</dbReference>
<organism evidence="4 5">
    <name type="scientific">Corallococcus macrosporus DSM 14697</name>
    <dbReference type="NCBI Taxonomy" id="1189310"/>
    <lineage>
        <taxon>Bacteria</taxon>
        <taxon>Pseudomonadati</taxon>
        <taxon>Myxococcota</taxon>
        <taxon>Myxococcia</taxon>
        <taxon>Myxococcales</taxon>
        <taxon>Cystobacterineae</taxon>
        <taxon>Myxococcaceae</taxon>
        <taxon>Corallococcus</taxon>
    </lineage>
</organism>
<dbReference type="PROSITE" id="PS50022">
    <property type="entry name" value="FA58C_3"/>
    <property type="match status" value="1"/>
</dbReference>
<name>A0A250JTT1_9BACT</name>
<dbReference type="KEGG" id="mmas:MYMAC_002843"/>
<feature type="signal peptide" evidence="2">
    <location>
        <begin position="1"/>
        <end position="20"/>
    </location>
</feature>
<dbReference type="OrthoDB" id="5490819at2"/>
<dbReference type="Gene3D" id="2.60.120.260">
    <property type="entry name" value="Galactose-binding domain-like"/>
    <property type="match status" value="1"/>
</dbReference>
<dbReference type="Gene3D" id="2.60.120.200">
    <property type="match status" value="1"/>
</dbReference>
<evidence type="ECO:0000259" key="3">
    <source>
        <dbReference type="PROSITE" id="PS50022"/>
    </source>
</evidence>
<dbReference type="Proteomes" id="UP000217343">
    <property type="component" value="Chromosome"/>
</dbReference>
<dbReference type="AlphaFoldDB" id="A0A250JTT1"/>
<feature type="region of interest" description="Disordered" evidence="1">
    <location>
        <begin position="179"/>
        <end position="215"/>
    </location>
</feature>
<accession>A0A250JTT1</accession>
<dbReference type="SUPFAM" id="SSF49785">
    <property type="entry name" value="Galactose-binding domain-like"/>
    <property type="match status" value="1"/>
</dbReference>
<feature type="domain" description="F5/8 type C" evidence="3">
    <location>
        <begin position="44"/>
        <end position="180"/>
    </location>
</feature>
<dbReference type="Pfam" id="PF14099">
    <property type="entry name" value="Polysacc_lyase"/>
    <property type="match status" value="1"/>
</dbReference>
<keyword evidence="2" id="KW-0732">Signal</keyword>
<feature type="chain" id="PRO_5012670844" evidence="2">
    <location>
        <begin position="21"/>
        <end position="437"/>
    </location>
</feature>
<protein>
    <submittedName>
        <fullName evidence="4">Carbohydrate-binding protein</fullName>
    </submittedName>
</protein>
<evidence type="ECO:0000313" key="5">
    <source>
        <dbReference type="Proteomes" id="UP000217343"/>
    </source>
</evidence>
<reference evidence="4 5" key="1">
    <citation type="submission" date="2017-06" db="EMBL/GenBank/DDBJ databases">
        <title>Sequencing and comparative analysis of myxobacterial genomes.</title>
        <authorList>
            <person name="Rupp O."/>
            <person name="Goesmann A."/>
            <person name="Sogaard-Andersen L."/>
        </authorList>
    </citation>
    <scope>NUCLEOTIDE SEQUENCE [LARGE SCALE GENOMIC DNA]</scope>
    <source>
        <strain evidence="4 5">DSM 14697</strain>
    </source>
</reference>
<evidence type="ECO:0000256" key="1">
    <source>
        <dbReference type="SAM" id="MobiDB-lite"/>
    </source>
</evidence>
<gene>
    <name evidence="4" type="ORF">MYMAC_002843</name>
</gene>
<dbReference type="Pfam" id="PF00754">
    <property type="entry name" value="F5_F8_type_C"/>
    <property type="match status" value="1"/>
</dbReference>
<evidence type="ECO:0000313" key="4">
    <source>
        <dbReference type="EMBL" id="ATB47235.1"/>
    </source>
</evidence>
<dbReference type="InterPro" id="IPR008979">
    <property type="entry name" value="Galactose-bd-like_sf"/>
</dbReference>
<dbReference type="EMBL" id="CP022203">
    <property type="protein sequence ID" value="ATB47235.1"/>
    <property type="molecule type" value="Genomic_DNA"/>
</dbReference>